<evidence type="ECO:0000256" key="4">
    <source>
        <dbReference type="ARBA" id="ARBA00022737"/>
    </source>
</evidence>
<dbReference type="FunFam" id="3.30.300.20:FF:000004">
    <property type="entry name" value="GTPase Der"/>
    <property type="match status" value="1"/>
</dbReference>
<evidence type="ECO:0000256" key="7">
    <source>
        <dbReference type="ARBA" id="ARBA00032345"/>
    </source>
</evidence>
<dbReference type="GO" id="GO:0043022">
    <property type="term" value="F:ribosome binding"/>
    <property type="evidence" value="ECO:0007669"/>
    <property type="project" value="TreeGrafter"/>
</dbReference>
<reference evidence="13" key="2">
    <citation type="journal article" date="2021" name="PeerJ">
        <title>Extensive microbial diversity within the chicken gut microbiome revealed by metagenomics and culture.</title>
        <authorList>
            <person name="Gilroy R."/>
            <person name="Ravi A."/>
            <person name="Getino M."/>
            <person name="Pursley I."/>
            <person name="Horton D.L."/>
            <person name="Alikhan N.F."/>
            <person name="Baker D."/>
            <person name="Gharbi K."/>
            <person name="Hall N."/>
            <person name="Watson M."/>
            <person name="Adriaenssens E.M."/>
            <person name="Foster-Nyarko E."/>
            <person name="Jarju S."/>
            <person name="Secka A."/>
            <person name="Antonio M."/>
            <person name="Oren A."/>
            <person name="Chaudhuri R.R."/>
            <person name="La Ragione R."/>
            <person name="Hildebrand F."/>
            <person name="Pallen M.J."/>
        </authorList>
    </citation>
    <scope>NUCLEOTIDE SEQUENCE</scope>
    <source>
        <strain evidence="13">ChiSjej6B24-2974</strain>
    </source>
</reference>
<comment type="subunit">
    <text evidence="9">Associates with the 50S ribosomal subunit.</text>
</comment>
<accession>A0A9D0ZN65</accession>
<dbReference type="AlphaFoldDB" id="A0A9D0ZN65"/>
<proteinExistence type="inferred from homology"/>
<dbReference type="InterPro" id="IPR031166">
    <property type="entry name" value="G_ENGA"/>
</dbReference>
<dbReference type="InterPro" id="IPR016484">
    <property type="entry name" value="GTPase_Der"/>
</dbReference>
<evidence type="ECO:0000256" key="2">
    <source>
        <dbReference type="ARBA" id="ARBA00020953"/>
    </source>
</evidence>
<comment type="caution">
    <text evidence="13">The sequence shown here is derived from an EMBL/GenBank/DDBJ whole genome shotgun (WGS) entry which is preliminary data.</text>
</comment>
<evidence type="ECO:0000256" key="8">
    <source>
        <dbReference type="ARBA" id="ARBA00053470"/>
    </source>
</evidence>
<protein>
    <recommendedName>
        <fullName evidence="2 9">GTPase Der</fullName>
    </recommendedName>
    <alternativeName>
        <fullName evidence="7 9">GTP-binding protein EngA</fullName>
    </alternativeName>
</protein>
<evidence type="ECO:0000259" key="12">
    <source>
        <dbReference type="PROSITE" id="PS51712"/>
    </source>
</evidence>
<feature type="domain" description="EngA-type G" evidence="12">
    <location>
        <begin position="4"/>
        <end position="168"/>
    </location>
</feature>
<evidence type="ECO:0000256" key="10">
    <source>
        <dbReference type="PROSITE-ProRule" id="PRU01049"/>
    </source>
</evidence>
<evidence type="ECO:0000313" key="14">
    <source>
        <dbReference type="Proteomes" id="UP000824260"/>
    </source>
</evidence>
<dbReference type="InterPro" id="IPR027417">
    <property type="entry name" value="P-loop_NTPase"/>
</dbReference>
<keyword evidence="5 9" id="KW-0547">Nucleotide-binding</keyword>
<dbReference type="Gene3D" id="3.40.50.300">
    <property type="entry name" value="P-loop containing nucleotide triphosphate hydrolases"/>
    <property type="match status" value="2"/>
</dbReference>
<dbReference type="PROSITE" id="PS51712">
    <property type="entry name" value="G_ENGA"/>
    <property type="match status" value="2"/>
</dbReference>
<dbReference type="PRINTS" id="PR00326">
    <property type="entry name" value="GTP1OBG"/>
</dbReference>
<dbReference type="PIRSF" id="PIRSF006485">
    <property type="entry name" value="GTP-binding_EngA"/>
    <property type="match status" value="1"/>
</dbReference>
<dbReference type="InterPro" id="IPR032859">
    <property type="entry name" value="KH_dom-like"/>
</dbReference>
<sequence length="442" mass="49332">MARPLVAIVGRPNVGKSTFFNQMAGRRIAIVEDTPGVTRDRVYADCEWQNHKFTLIDTGGIDPRSEDPLLTQMRRQAEIAVETCDVILFFVDGRQGLTADDEDVADMLRKSGKPVMVVVNKIDNVRMMDEIYDFYQLGMGDPIGISSVNLLNFGDLLEALCNLFPDPDEAGEEDKAVSIAVVGKPNVGKSSLVNRLLGEERVMVSDIAGTTRDAIDTRFTNGEDTFVIIDTAGIRRKRAIEQQSLERYSVVRALAAIDRCDVALLLIDATQGVTEQDTKIAGYIDECGKAAVICVNKWDAVEKETGTLEKYVKDVREQLKFMAYAPVLFISAKTGQRANRVLDAVRSVYAEATRRVTTGVLNDVMADAQAALQPPATSGRRLKIYYATQQAVQPPTFVLFVNDLELMHFSYERYLENQFRKSFGFEGTPLRFILRERSKKED</sequence>
<dbReference type="EMBL" id="DVFZ01000103">
    <property type="protein sequence ID" value="HIQ83595.1"/>
    <property type="molecule type" value="Genomic_DNA"/>
</dbReference>
<evidence type="ECO:0000256" key="5">
    <source>
        <dbReference type="ARBA" id="ARBA00022741"/>
    </source>
</evidence>
<dbReference type="CDD" id="cd01894">
    <property type="entry name" value="EngA1"/>
    <property type="match status" value="1"/>
</dbReference>
<dbReference type="GO" id="GO:0042254">
    <property type="term" value="P:ribosome biogenesis"/>
    <property type="evidence" value="ECO:0007669"/>
    <property type="project" value="UniProtKB-KW"/>
</dbReference>
<keyword evidence="3 9" id="KW-0690">Ribosome biogenesis</keyword>
<dbReference type="NCBIfam" id="TIGR00231">
    <property type="entry name" value="small_GTP"/>
    <property type="match status" value="2"/>
</dbReference>
<comment type="function">
    <text evidence="8 9 11">GTPase that plays an essential role in the late steps of ribosome biogenesis.</text>
</comment>
<dbReference type="NCBIfam" id="TIGR03594">
    <property type="entry name" value="GTPase_EngA"/>
    <property type="match status" value="1"/>
</dbReference>
<keyword evidence="4 11" id="KW-0677">Repeat</keyword>
<dbReference type="HAMAP" id="MF_00195">
    <property type="entry name" value="GTPase_Der"/>
    <property type="match status" value="1"/>
</dbReference>
<feature type="binding site" evidence="9">
    <location>
        <begin position="10"/>
        <end position="17"/>
    </location>
    <ligand>
        <name>GTP</name>
        <dbReference type="ChEBI" id="CHEBI:37565"/>
        <label>1</label>
    </ligand>
</feature>
<dbReference type="InterPro" id="IPR006073">
    <property type="entry name" value="GTP-bd"/>
</dbReference>
<dbReference type="PANTHER" id="PTHR43834">
    <property type="entry name" value="GTPASE DER"/>
    <property type="match status" value="1"/>
</dbReference>
<dbReference type="PANTHER" id="PTHR43834:SF6">
    <property type="entry name" value="GTPASE DER"/>
    <property type="match status" value="1"/>
</dbReference>
<evidence type="ECO:0000313" key="13">
    <source>
        <dbReference type="EMBL" id="HIQ83595.1"/>
    </source>
</evidence>
<name>A0A9D0ZN65_9FIRM</name>
<dbReference type="Gene3D" id="3.30.300.20">
    <property type="match status" value="1"/>
</dbReference>
<evidence type="ECO:0000256" key="11">
    <source>
        <dbReference type="RuleBase" id="RU004481"/>
    </source>
</evidence>
<dbReference type="InterPro" id="IPR005225">
    <property type="entry name" value="Small_GTP-bd"/>
</dbReference>
<dbReference type="InterPro" id="IPR015946">
    <property type="entry name" value="KH_dom-like_a/b"/>
</dbReference>
<keyword evidence="6 9" id="KW-0342">GTP-binding</keyword>
<reference evidence="13" key="1">
    <citation type="submission" date="2020-10" db="EMBL/GenBank/DDBJ databases">
        <authorList>
            <person name="Gilroy R."/>
        </authorList>
    </citation>
    <scope>NUCLEOTIDE SEQUENCE</scope>
    <source>
        <strain evidence="13">ChiSjej6B24-2974</strain>
    </source>
</reference>
<gene>
    <name evidence="9 13" type="primary">der</name>
    <name evidence="13" type="ORF">IAA52_10905</name>
</gene>
<feature type="domain" description="EngA-type G" evidence="12">
    <location>
        <begin position="177"/>
        <end position="353"/>
    </location>
</feature>
<dbReference type="FunFam" id="3.40.50.300:FF:000040">
    <property type="entry name" value="GTPase Der"/>
    <property type="match status" value="1"/>
</dbReference>
<dbReference type="FunFam" id="3.40.50.300:FF:000057">
    <property type="entry name" value="GTPase Der"/>
    <property type="match status" value="1"/>
</dbReference>
<dbReference type="CDD" id="cd01895">
    <property type="entry name" value="EngA2"/>
    <property type="match status" value="1"/>
</dbReference>
<comment type="similarity">
    <text evidence="1 9 10 11">Belongs to the TRAFAC class TrmE-Era-EngA-EngB-Septin-like GTPase superfamily. EngA (Der) GTPase family.</text>
</comment>
<feature type="binding site" evidence="9">
    <location>
        <begin position="296"/>
        <end position="299"/>
    </location>
    <ligand>
        <name>GTP</name>
        <dbReference type="ChEBI" id="CHEBI:37565"/>
        <label>2</label>
    </ligand>
</feature>
<evidence type="ECO:0000256" key="3">
    <source>
        <dbReference type="ARBA" id="ARBA00022517"/>
    </source>
</evidence>
<evidence type="ECO:0000256" key="1">
    <source>
        <dbReference type="ARBA" id="ARBA00008279"/>
    </source>
</evidence>
<feature type="binding site" evidence="9">
    <location>
        <begin position="120"/>
        <end position="123"/>
    </location>
    <ligand>
        <name>GTP</name>
        <dbReference type="ChEBI" id="CHEBI:37565"/>
        <label>1</label>
    </ligand>
</feature>
<dbReference type="GO" id="GO:0005525">
    <property type="term" value="F:GTP binding"/>
    <property type="evidence" value="ECO:0007669"/>
    <property type="project" value="UniProtKB-UniRule"/>
</dbReference>
<evidence type="ECO:0000256" key="6">
    <source>
        <dbReference type="ARBA" id="ARBA00023134"/>
    </source>
</evidence>
<feature type="binding site" evidence="9">
    <location>
        <begin position="183"/>
        <end position="190"/>
    </location>
    <ligand>
        <name>GTP</name>
        <dbReference type="ChEBI" id="CHEBI:37565"/>
        <label>2</label>
    </ligand>
</feature>
<dbReference type="SUPFAM" id="SSF52540">
    <property type="entry name" value="P-loop containing nucleoside triphosphate hydrolases"/>
    <property type="match status" value="2"/>
</dbReference>
<feature type="binding site" evidence="9">
    <location>
        <begin position="57"/>
        <end position="61"/>
    </location>
    <ligand>
        <name>GTP</name>
        <dbReference type="ChEBI" id="CHEBI:37565"/>
        <label>1</label>
    </ligand>
</feature>
<evidence type="ECO:0000256" key="9">
    <source>
        <dbReference type="HAMAP-Rule" id="MF_00195"/>
    </source>
</evidence>
<dbReference type="Proteomes" id="UP000824260">
    <property type="component" value="Unassembled WGS sequence"/>
</dbReference>
<dbReference type="Pfam" id="PF01926">
    <property type="entry name" value="MMR_HSR1"/>
    <property type="match status" value="2"/>
</dbReference>
<feature type="binding site" evidence="9">
    <location>
        <begin position="230"/>
        <end position="234"/>
    </location>
    <ligand>
        <name>GTP</name>
        <dbReference type="ChEBI" id="CHEBI:37565"/>
        <label>2</label>
    </ligand>
</feature>
<organism evidence="13 14">
    <name type="scientific">Candidatus Pullichristensenella stercorigallinarum</name>
    <dbReference type="NCBI Taxonomy" id="2840909"/>
    <lineage>
        <taxon>Bacteria</taxon>
        <taxon>Bacillati</taxon>
        <taxon>Bacillota</taxon>
        <taxon>Clostridia</taxon>
        <taxon>Candidatus Pullichristensenella</taxon>
    </lineage>
</organism>
<dbReference type="Pfam" id="PF14714">
    <property type="entry name" value="KH_dom-like"/>
    <property type="match status" value="1"/>
</dbReference>